<keyword evidence="2" id="KW-1185">Reference proteome</keyword>
<dbReference type="Proteomes" id="UP000005010">
    <property type="component" value="Chromosome"/>
</dbReference>
<dbReference type="EMBL" id="CP003479">
    <property type="protein sequence ID" value="AFI04164.1"/>
    <property type="molecule type" value="Genomic_DNA"/>
</dbReference>
<accession>I0EMJ5</accession>
<dbReference type="HOGENOM" id="CLU_823287_0_0_7"/>
<proteinExistence type="predicted"/>
<dbReference type="STRING" id="182217.HCW_04485"/>
<protein>
    <submittedName>
        <fullName evidence="1">Uncharacterized protein</fullName>
    </submittedName>
</protein>
<sequence length="332" mass="37556">MTKKFMRWILIIGALVCVLLGGFIVFTSISVKKFLNTHINNALENQASVRFTPFACQGLFKISCTSKDLSLLDSKSLELLNFKNLVLGLESMDKSTLTLSIKSQAKSPILERLIAQDLAHIPLKNLNTLLGQIKPEFLNCSLQFSALDAKTLDSHLKCHLTNKEKVLAYSFSQDTKVTTQNDLSLRNVLETLSSKDSEALGNLEENLRFSLYHLGLSLESKHLKSILEPFYNQNKESLSSFSPYFSLRPIQTPNIPYDSALLFLEKHFITLFNAKDNVFYQDFLKALVSMAKNERSEIILDAQVKDTTKLSFNAMLESLSQNLFKSYQFSVK</sequence>
<name>I0EMJ5_HELC0</name>
<dbReference type="PATRIC" id="fig|182217.3.peg.958"/>
<reference evidence="2" key="1">
    <citation type="submission" date="2012-04" db="EMBL/GenBank/DDBJ databases">
        <title>Complete genome sequence of Helicobacter cetorum strain MIT 00-7128.</title>
        <authorList>
            <person name="Kersulyte D."/>
            <person name="Berg D.E."/>
        </authorList>
    </citation>
    <scope>NUCLEOTIDE SEQUENCE [LARGE SCALE GENOMIC DNA]</scope>
    <source>
        <strain evidence="2">MIT 00-7128</strain>
    </source>
</reference>
<gene>
    <name evidence="1" type="ordered locus">HCW_04485</name>
</gene>
<evidence type="ECO:0000313" key="1">
    <source>
        <dbReference type="EMBL" id="AFI04164.1"/>
    </source>
</evidence>
<dbReference type="RefSeq" id="WP_014661034.1">
    <property type="nucleotide sequence ID" value="NC_017737.1"/>
</dbReference>
<organism evidence="1 2">
    <name type="scientific">Helicobacter cetorum (strain ATCC BAA-429 / MIT 00-7128)</name>
    <dbReference type="NCBI Taxonomy" id="182217"/>
    <lineage>
        <taxon>Bacteria</taxon>
        <taxon>Pseudomonadati</taxon>
        <taxon>Campylobacterota</taxon>
        <taxon>Epsilonproteobacteria</taxon>
        <taxon>Campylobacterales</taxon>
        <taxon>Helicobacteraceae</taxon>
        <taxon>Helicobacter</taxon>
    </lineage>
</organism>
<dbReference type="AlphaFoldDB" id="I0EMJ5"/>
<dbReference type="KEGG" id="hce:HCW_04485"/>
<evidence type="ECO:0000313" key="2">
    <source>
        <dbReference type="Proteomes" id="UP000005010"/>
    </source>
</evidence>